<feature type="active site" description="Proton donor/acceptor" evidence="7">
    <location>
        <position position="188"/>
    </location>
</feature>
<keyword evidence="11" id="KW-1185">Reference proteome</keyword>
<evidence type="ECO:0000256" key="5">
    <source>
        <dbReference type="ARBA" id="ARBA00022984"/>
    </source>
</evidence>
<evidence type="ECO:0000256" key="3">
    <source>
        <dbReference type="ARBA" id="ARBA00022679"/>
    </source>
</evidence>
<dbReference type="PANTHER" id="PTHR36699:SF1">
    <property type="entry name" value="L,D-TRANSPEPTIDASE YAFK-RELATED"/>
    <property type="match status" value="1"/>
</dbReference>
<comment type="pathway">
    <text evidence="1 7">Cell wall biogenesis; peptidoglycan biosynthesis.</text>
</comment>
<dbReference type="CDD" id="cd16913">
    <property type="entry name" value="YkuD_like"/>
    <property type="match status" value="1"/>
</dbReference>
<dbReference type="OrthoDB" id="9809748at2"/>
<dbReference type="SUPFAM" id="SSF141523">
    <property type="entry name" value="L,D-transpeptidase catalytic domain-like"/>
    <property type="match status" value="1"/>
</dbReference>
<evidence type="ECO:0000256" key="1">
    <source>
        <dbReference type="ARBA" id="ARBA00004752"/>
    </source>
</evidence>
<dbReference type="HOGENOM" id="CLU_102842_3_0_5"/>
<keyword evidence="3" id="KW-0808">Transferase</keyword>
<dbReference type="GO" id="GO:0008360">
    <property type="term" value="P:regulation of cell shape"/>
    <property type="evidence" value="ECO:0007669"/>
    <property type="project" value="UniProtKB-UniRule"/>
</dbReference>
<dbReference type="PANTHER" id="PTHR36699">
    <property type="entry name" value="LD-TRANSPEPTIDASE"/>
    <property type="match status" value="1"/>
</dbReference>
<dbReference type="InterPro" id="IPR005490">
    <property type="entry name" value="LD_TPept_cat_dom"/>
</dbReference>
<dbReference type="STRING" id="1367847.JCM7686_0454"/>
<dbReference type="KEGG" id="pami:JCM7686_0454"/>
<dbReference type="AlphaFoldDB" id="S5Y8D0"/>
<dbReference type="EMBL" id="CP006650">
    <property type="protein sequence ID" value="AGT07563.1"/>
    <property type="molecule type" value="Genomic_DNA"/>
</dbReference>
<evidence type="ECO:0000256" key="4">
    <source>
        <dbReference type="ARBA" id="ARBA00022960"/>
    </source>
</evidence>
<dbReference type="GO" id="GO:0016740">
    <property type="term" value="F:transferase activity"/>
    <property type="evidence" value="ECO:0007669"/>
    <property type="project" value="UniProtKB-KW"/>
</dbReference>
<feature type="region of interest" description="Disordered" evidence="8">
    <location>
        <begin position="62"/>
        <end position="89"/>
    </location>
</feature>
<evidence type="ECO:0000256" key="6">
    <source>
        <dbReference type="ARBA" id="ARBA00023316"/>
    </source>
</evidence>
<protein>
    <submittedName>
        <fullName evidence="10">ErfK/YbiS/YcfS/YnhG family protein</fullName>
    </submittedName>
</protein>
<evidence type="ECO:0000313" key="11">
    <source>
        <dbReference type="Proteomes" id="UP000015480"/>
    </source>
</evidence>
<proteinExistence type="inferred from homology"/>
<gene>
    <name evidence="10" type="ORF">JCM7686_0454</name>
</gene>
<evidence type="ECO:0000256" key="8">
    <source>
        <dbReference type="SAM" id="MobiDB-lite"/>
    </source>
</evidence>
<keyword evidence="5 7" id="KW-0573">Peptidoglycan synthesis</keyword>
<comment type="similarity">
    <text evidence="2">Belongs to the YkuD family.</text>
</comment>
<keyword evidence="6 7" id="KW-0961">Cell wall biogenesis/degradation</keyword>
<keyword evidence="4 7" id="KW-0133">Cell shape</keyword>
<dbReference type="eggNOG" id="COG3034">
    <property type="taxonomic scope" value="Bacteria"/>
</dbReference>
<evidence type="ECO:0000256" key="2">
    <source>
        <dbReference type="ARBA" id="ARBA00005992"/>
    </source>
</evidence>
<dbReference type="Gene3D" id="2.40.440.10">
    <property type="entry name" value="L,D-transpeptidase catalytic domain-like"/>
    <property type="match status" value="1"/>
</dbReference>
<accession>S5Y8D0</accession>
<evidence type="ECO:0000256" key="7">
    <source>
        <dbReference type="PROSITE-ProRule" id="PRU01373"/>
    </source>
</evidence>
<feature type="compositionally biased region" description="Pro residues" evidence="8">
    <location>
        <begin position="71"/>
        <end position="85"/>
    </location>
</feature>
<organism evidence="10 11">
    <name type="scientific">Paracoccus aminophilus JCM 7686</name>
    <dbReference type="NCBI Taxonomy" id="1367847"/>
    <lineage>
        <taxon>Bacteria</taxon>
        <taxon>Pseudomonadati</taxon>
        <taxon>Pseudomonadota</taxon>
        <taxon>Alphaproteobacteria</taxon>
        <taxon>Rhodobacterales</taxon>
        <taxon>Paracoccaceae</taxon>
        <taxon>Paracoccus</taxon>
    </lineage>
</organism>
<name>S5Y8D0_PARAH</name>
<feature type="active site" description="Nucleophile" evidence="7">
    <location>
        <position position="208"/>
    </location>
</feature>
<dbReference type="InterPro" id="IPR038063">
    <property type="entry name" value="Transpep_catalytic_dom"/>
</dbReference>
<dbReference type="GO" id="GO:0004180">
    <property type="term" value="F:carboxypeptidase activity"/>
    <property type="evidence" value="ECO:0007669"/>
    <property type="project" value="UniProtKB-ARBA"/>
</dbReference>
<sequence length="233" mass="25667">MKKLARLFSALTIALLLWAAWLVLSPRLLAPEGQPKPPVISMPDLRLPEFVWPDVTWPDFLRPRTATGPDARPPGRPEPGLPVPPVVGVQPPLTSPVERILIEKAARRMTVWQADGPEKIYRIALGFAPEGDKSRQGDGKTPEGVFKVDRRNDGSAFHLSLGINYPQKRHREAARRAGLDPGGDIMIHGQPNQIPDGYKVKGDWTAGCIAVTNPEIDELFAHVKVGTEVEIRP</sequence>
<dbReference type="UniPathway" id="UPA00219"/>
<dbReference type="Pfam" id="PF03734">
    <property type="entry name" value="YkuD"/>
    <property type="match status" value="1"/>
</dbReference>
<feature type="domain" description="L,D-TPase catalytic" evidence="9">
    <location>
        <begin position="98"/>
        <end position="232"/>
    </location>
</feature>
<dbReference type="PATRIC" id="fig|1367847.3.peg.398"/>
<evidence type="ECO:0000259" key="9">
    <source>
        <dbReference type="PROSITE" id="PS52029"/>
    </source>
</evidence>
<evidence type="ECO:0000313" key="10">
    <source>
        <dbReference type="EMBL" id="AGT07563.1"/>
    </source>
</evidence>
<dbReference type="PROSITE" id="PS52029">
    <property type="entry name" value="LD_TPASE"/>
    <property type="match status" value="1"/>
</dbReference>
<reference evidence="10 11" key="1">
    <citation type="journal article" date="2014" name="BMC Genomics">
        <title>Architecture and functions of a multipartite genome of the methylotrophic bacterium Paracoccus aminophilus JCM 7686, containing primary and secondary chromids.</title>
        <authorList>
            <person name="Dziewit L."/>
            <person name="Czarnecki J."/>
            <person name="Wibberg D."/>
            <person name="Radlinska M."/>
            <person name="Mrozek P."/>
            <person name="Szymczak M."/>
            <person name="Schluter A."/>
            <person name="Puhler A."/>
            <person name="Bartosik D."/>
        </authorList>
    </citation>
    <scope>NUCLEOTIDE SEQUENCE [LARGE SCALE GENOMIC DNA]</scope>
    <source>
        <strain evidence="10">JCM 7686</strain>
    </source>
</reference>
<dbReference type="GO" id="GO:0009252">
    <property type="term" value="P:peptidoglycan biosynthetic process"/>
    <property type="evidence" value="ECO:0007669"/>
    <property type="project" value="UniProtKB-UniPathway"/>
</dbReference>
<dbReference type="RefSeq" id="WP_020949202.1">
    <property type="nucleotide sequence ID" value="NC_022041.1"/>
</dbReference>
<dbReference type="GO" id="GO:0071555">
    <property type="term" value="P:cell wall organization"/>
    <property type="evidence" value="ECO:0007669"/>
    <property type="project" value="UniProtKB-UniRule"/>
</dbReference>
<dbReference type="Proteomes" id="UP000015480">
    <property type="component" value="Chromosome"/>
</dbReference>